<name>A0A4Z1KBD8_9HELO</name>
<reference evidence="1 2" key="1">
    <citation type="submission" date="2017-12" db="EMBL/GenBank/DDBJ databases">
        <title>Comparative genomics of Botrytis spp.</title>
        <authorList>
            <person name="Valero-Jimenez C.A."/>
            <person name="Tapia P."/>
            <person name="Veloso J."/>
            <person name="Silva-Moreno E."/>
            <person name="Staats M."/>
            <person name="Valdes J.H."/>
            <person name="Van Kan J.A.L."/>
        </authorList>
    </citation>
    <scope>NUCLEOTIDE SEQUENCE [LARGE SCALE GENOMIC DNA]</scope>
    <source>
        <strain evidence="1 2">MUCL3349</strain>
    </source>
</reference>
<dbReference type="AlphaFoldDB" id="A0A4Z1KBD8"/>
<evidence type="ECO:0000313" key="1">
    <source>
        <dbReference type="EMBL" id="TGO83481.1"/>
    </source>
</evidence>
<protein>
    <submittedName>
        <fullName evidence="1">Uncharacterized protein</fullName>
    </submittedName>
</protein>
<keyword evidence="2" id="KW-1185">Reference proteome</keyword>
<gene>
    <name evidence="1" type="ORF">BPOR_0640g00020</name>
</gene>
<evidence type="ECO:0000313" key="2">
    <source>
        <dbReference type="Proteomes" id="UP000297280"/>
    </source>
</evidence>
<sequence length="90" mass="9727">MLRRITTNIQQLVLATATTQSTPSASTTITTSQTTQASNGKKVVASDQAYLDVIYAVQEGFYAALDPILAQIVKNSANMALKDFKFQISI</sequence>
<proteinExistence type="predicted"/>
<dbReference type="EMBL" id="PQXO01000639">
    <property type="protein sequence ID" value="TGO83481.1"/>
    <property type="molecule type" value="Genomic_DNA"/>
</dbReference>
<organism evidence="1 2">
    <name type="scientific">Botrytis porri</name>
    <dbReference type="NCBI Taxonomy" id="87229"/>
    <lineage>
        <taxon>Eukaryota</taxon>
        <taxon>Fungi</taxon>
        <taxon>Dikarya</taxon>
        <taxon>Ascomycota</taxon>
        <taxon>Pezizomycotina</taxon>
        <taxon>Leotiomycetes</taxon>
        <taxon>Helotiales</taxon>
        <taxon>Sclerotiniaceae</taxon>
        <taxon>Botrytis</taxon>
    </lineage>
</organism>
<dbReference type="Proteomes" id="UP000297280">
    <property type="component" value="Unassembled WGS sequence"/>
</dbReference>
<comment type="caution">
    <text evidence="1">The sequence shown here is derived from an EMBL/GenBank/DDBJ whole genome shotgun (WGS) entry which is preliminary data.</text>
</comment>
<accession>A0A4Z1KBD8</accession>